<dbReference type="InterPro" id="IPR001610">
    <property type="entry name" value="PAC"/>
</dbReference>
<evidence type="ECO:0000256" key="8">
    <source>
        <dbReference type="ARBA" id="ARBA00022643"/>
    </source>
</evidence>
<evidence type="ECO:0000256" key="9">
    <source>
        <dbReference type="ARBA" id="ARBA00022679"/>
    </source>
</evidence>
<evidence type="ECO:0000259" key="22">
    <source>
        <dbReference type="PROSITE" id="PS50113"/>
    </source>
</evidence>
<keyword evidence="13" id="KW-0067">ATP-binding</keyword>
<protein>
    <recommendedName>
        <fullName evidence="3">histidine kinase</fullName>
        <ecNumber evidence="3">2.7.13.3</ecNumber>
    </recommendedName>
</protein>
<keyword evidence="9" id="KW-0808">Transferase</keyword>
<feature type="domain" description="Response regulatory" evidence="20">
    <location>
        <begin position="714"/>
        <end position="823"/>
    </location>
</feature>
<evidence type="ECO:0000256" key="19">
    <source>
        <dbReference type="SAM" id="MobiDB-lite"/>
    </source>
</evidence>
<evidence type="ECO:0000256" key="6">
    <source>
        <dbReference type="ARBA" id="ARBA00022606"/>
    </source>
</evidence>
<dbReference type="EC" id="2.7.13.3" evidence="3"/>
<sequence>MSLLSRLLILVGIALLPALGALFWGAQEERQAREAAARDEVLRTARLMAADHQRIADGARQLLTALGNLRAVRALDAAECQSFFARVIRDFPRYVVLATATPEGQVVCSGEPSAIGNNVGDRGYFRGALAEGGFVTGGFVFGRASGQGSFHFSQPFRDTAGQVAGVVHAGIGLNWLAEQLNRMPLPPNSVASVVDRDGVVLASRPGRGQTVGEKARGSVAALFGREREGVEDRVGSDGRRRIYAYIPAAVTGSHTIVVGLDRAALLAQASAAEQRGAMILSGTILLALLLTVIGARRLVRGPVDRLLAASGRWRRGDTAARIEVAPLKQGEGSEFDRLAAAFNAMAETAEARERSLRESEEANARLAAIVTSAADAIISLSPADGTIMSWNQGAEDLFGYAPEEVLGRRIDLLLPPDDEAGPLFRRALSGETTRDQEVVRVAKDGSRIPVAITLAAMRGKDGRAIGVSVILRDLRERRAADQQQQLLMREVDHRARNVMSVVRSLVQLSPKDDPKAFARAIEGRISAMARAHGLLAQDRWEGGSLRALAEGELGIPADGPPQAELDGPAVTLRPDAVQPLSMVLHELVTNSRKYGALSRAEGRVEMRWWAEPSEAGPDLAARDVVIRWTERGGPPVEAPPARKGFGSRLIEISVRHQLRGSFAQDWQRAGLVATIRVGAGCITAIAPGAGPPPPAPPEPEPEPAPGRDALRGLRVLVVEDEALVAVEVADALAAAGCRIIGPAGTLEDGLAAARGTNAIDAAVLDMKLGGRPVLPLADELVARGVPLLFTTGYDEPPPGHQGAAVLTKPIRPEDLVRAVRQLVAHTLVGS</sequence>
<feature type="domain" description="HAMP" evidence="23">
    <location>
        <begin position="297"/>
        <end position="354"/>
    </location>
</feature>
<dbReference type="SMART" id="SM00911">
    <property type="entry name" value="HWE_HK"/>
    <property type="match status" value="1"/>
</dbReference>
<dbReference type="InterPro" id="IPR000700">
    <property type="entry name" value="PAS-assoc_C"/>
</dbReference>
<dbReference type="PROSITE" id="PS50885">
    <property type="entry name" value="HAMP"/>
    <property type="match status" value="1"/>
</dbReference>
<dbReference type="InterPro" id="IPR011102">
    <property type="entry name" value="Sig_transdc_His_kinase_HWE"/>
</dbReference>
<dbReference type="PANTHER" id="PTHR41523:SF8">
    <property type="entry name" value="ETHYLENE RESPONSE SENSOR PROTEIN"/>
    <property type="match status" value="1"/>
</dbReference>
<dbReference type="InterPro" id="IPR000014">
    <property type="entry name" value="PAS"/>
</dbReference>
<dbReference type="SUPFAM" id="SSF55785">
    <property type="entry name" value="PYP-like sensor domain (PAS domain)"/>
    <property type="match status" value="1"/>
</dbReference>
<evidence type="ECO:0000256" key="10">
    <source>
        <dbReference type="ARBA" id="ARBA00022737"/>
    </source>
</evidence>
<dbReference type="InterPro" id="IPR013767">
    <property type="entry name" value="PAS_fold"/>
</dbReference>
<evidence type="ECO:0000259" key="20">
    <source>
        <dbReference type="PROSITE" id="PS50110"/>
    </source>
</evidence>
<dbReference type="PROSITE" id="PS50110">
    <property type="entry name" value="RESPONSE_REGULATORY"/>
    <property type="match status" value="1"/>
</dbReference>
<evidence type="ECO:0000256" key="11">
    <source>
        <dbReference type="ARBA" id="ARBA00022741"/>
    </source>
</evidence>
<dbReference type="Gene3D" id="3.30.565.10">
    <property type="entry name" value="Histidine kinase-like ATPase, C-terminal domain"/>
    <property type="match status" value="1"/>
</dbReference>
<dbReference type="Gene3D" id="6.10.340.10">
    <property type="match status" value="1"/>
</dbReference>
<dbReference type="Pfam" id="PF07536">
    <property type="entry name" value="HWE_HK"/>
    <property type="match status" value="1"/>
</dbReference>
<dbReference type="PROSITE" id="PS50113">
    <property type="entry name" value="PAC"/>
    <property type="match status" value="1"/>
</dbReference>
<dbReference type="SMART" id="SM00086">
    <property type="entry name" value="PAC"/>
    <property type="match status" value="1"/>
</dbReference>
<proteinExistence type="predicted"/>
<dbReference type="InterPro" id="IPR001789">
    <property type="entry name" value="Sig_transdc_resp-reg_receiver"/>
</dbReference>
<organism evidence="24 25">
    <name type="scientific">Roseomonas populi</name>
    <dbReference type="NCBI Taxonomy" id="3121582"/>
    <lineage>
        <taxon>Bacteria</taxon>
        <taxon>Pseudomonadati</taxon>
        <taxon>Pseudomonadota</taxon>
        <taxon>Alphaproteobacteria</taxon>
        <taxon>Acetobacterales</taxon>
        <taxon>Roseomonadaceae</taxon>
        <taxon>Roseomonas</taxon>
    </lineage>
</organism>
<dbReference type="Proteomes" id="UP001524642">
    <property type="component" value="Unassembled WGS sequence"/>
</dbReference>
<dbReference type="EMBL" id="JANJOU010000017">
    <property type="protein sequence ID" value="MCR0983949.1"/>
    <property type="molecule type" value="Genomic_DNA"/>
</dbReference>
<keyword evidence="6" id="KW-0716">Sensory transduction</keyword>
<evidence type="ECO:0000256" key="14">
    <source>
        <dbReference type="ARBA" id="ARBA00022991"/>
    </source>
</evidence>
<dbReference type="PROSITE" id="PS50112">
    <property type="entry name" value="PAS"/>
    <property type="match status" value="1"/>
</dbReference>
<dbReference type="RefSeq" id="WP_257717612.1">
    <property type="nucleotide sequence ID" value="NZ_JANJOU010000017.1"/>
</dbReference>
<keyword evidence="12" id="KW-0418">Kinase</keyword>
<dbReference type="Gene3D" id="3.30.450.20">
    <property type="entry name" value="PAS domain"/>
    <property type="match status" value="3"/>
</dbReference>
<name>A0ABT1X8B6_9PROT</name>
<evidence type="ECO:0000256" key="7">
    <source>
        <dbReference type="ARBA" id="ARBA00022630"/>
    </source>
</evidence>
<keyword evidence="15" id="KW-0902">Two-component regulatory system</keyword>
<feature type="region of interest" description="Disordered" evidence="19">
    <location>
        <begin position="686"/>
        <end position="707"/>
    </location>
</feature>
<dbReference type="SMART" id="SM00304">
    <property type="entry name" value="HAMP"/>
    <property type="match status" value="1"/>
</dbReference>
<dbReference type="SUPFAM" id="SSF52172">
    <property type="entry name" value="CheY-like"/>
    <property type="match status" value="1"/>
</dbReference>
<evidence type="ECO:0000313" key="24">
    <source>
        <dbReference type="EMBL" id="MCR0983949.1"/>
    </source>
</evidence>
<dbReference type="CDD" id="cd18774">
    <property type="entry name" value="PDC2_HK_sensor"/>
    <property type="match status" value="1"/>
</dbReference>
<evidence type="ECO:0000256" key="2">
    <source>
        <dbReference type="ARBA" id="ARBA00004370"/>
    </source>
</evidence>
<dbReference type="Pfam" id="PF00989">
    <property type="entry name" value="PAS"/>
    <property type="match status" value="1"/>
</dbReference>
<evidence type="ECO:0000256" key="18">
    <source>
        <dbReference type="PROSITE-ProRule" id="PRU00169"/>
    </source>
</evidence>
<evidence type="ECO:0000256" key="1">
    <source>
        <dbReference type="ARBA" id="ARBA00000085"/>
    </source>
</evidence>
<dbReference type="InterPro" id="IPR003660">
    <property type="entry name" value="HAMP_dom"/>
</dbReference>
<comment type="subcellular location">
    <subcellularLocation>
        <location evidence="2">Membrane</location>
    </subcellularLocation>
</comment>
<dbReference type="SUPFAM" id="SSF103190">
    <property type="entry name" value="Sensory domain-like"/>
    <property type="match status" value="1"/>
</dbReference>
<comment type="catalytic activity">
    <reaction evidence="1">
        <text>ATP + protein L-histidine = ADP + protein N-phospho-L-histidine.</text>
        <dbReference type="EC" id="2.7.13.3"/>
    </reaction>
</comment>
<dbReference type="CDD" id="cd00130">
    <property type="entry name" value="PAS"/>
    <property type="match status" value="1"/>
</dbReference>
<keyword evidence="7" id="KW-0285">Flavoprotein</keyword>
<evidence type="ECO:0000256" key="16">
    <source>
        <dbReference type="ARBA" id="ARBA00023026"/>
    </source>
</evidence>
<evidence type="ECO:0000256" key="3">
    <source>
        <dbReference type="ARBA" id="ARBA00012438"/>
    </source>
</evidence>
<dbReference type="PANTHER" id="PTHR41523">
    <property type="entry name" value="TWO-COMPONENT SYSTEM SENSOR PROTEIN"/>
    <property type="match status" value="1"/>
</dbReference>
<evidence type="ECO:0000259" key="21">
    <source>
        <dbReference type="PROSITE" id="PS50112"/>
    </source>
</evidence>
<dbReference type="InterPro" id="IPR035965">
    <property type="entry name" value="PAS-like_dom_sf"/>
</dbReference>
<keyword evidence="16" id="KW-0843">Virulence</keyword>
<dbReference type="CDD" id="cd06225">
    <property type="entry name" value="HAMP"/>
    <property type="match status" value="1"/>
</dbReference>
<evidence type="ECO:0000256" key="5">
    <source>
        <dbReference type="ARBA" id="ARBA00022553"/>
    </source>
</evidence>
<feature type="domain" description="PAC" evidence="22">
    <location>
        <begin position="434"/>
        <end position="486"/>
    </location>
</feature>
<keyword evidence="8" id="KW-0288">FMN</keyword>
<dbReference type="CDD" id="cd12914">
    <property type="entry name" value="PDC1_DGC_like"/>
    <property type="match status" value="1"/>
</dbReference>
<comment type="caution">
    <text evidence="24">The sequence shown here is derived from an EMBL/GenBank/DDBJ whole genome shotgun (WGS) entry which is preliminary data.</text>
</comment>
<dbReference type="Gene3D" id="3.40.50.2300">
    <property type="match status" value="1"/>
</dbReference>
<keyword evidence="17" id="KW-0675">Receptor</keyword>
<keyword evidence="5 18" id="KW-0597">Phosphoprotein</keyword>
<accession>A0ABT1X8B6</accession>
<evidence type="ECO:0000256" key="17">
    <source>
        <dbReference type="ARBA" id="ARBA00023170"/>
    </source>
</evidence>
<feature type="compositionally biased region" description="Pro residues" evidence="19">
    <location>
        <begin position="689"/>
        <end position="704"/>
    </location>
</feature>
<feature type="domain" description="PAS" evidence="21">
    <location>
        <begin position="362"/>
        <end position="419"/>
    </location>
</feature>
<evidence type="ECO:0000259" key="23">
    <source>
        <dbReference type="PROSITE" id="PS50885"/>
    </source>
</evidence>
<feature type="modified residue" description="4-aspartylphosphate" evidence="18">
    <location>
        <position position="765"/>
    </location>
</feature>
<dbReference type="InterPro" id="IPR029151">
    <property type="entry name" value="Sensor-like_sf"/>
</dbReference>
<evidence type="ECO:0000256" key="15">
    <source>
        <dbReference type="ARBA" id="ARBA00023012"/>
    </source>
</evidence>
<evidence type="ECO:0000313" key="25">
    <source>
        <dbReference type="Proteomes" id="UP001524642"/>
    </source>
</evidence>
<keyword evidence="10" id="KW-0677">Repeat</keyword>
<evidence type="ECO:0000256" key="4">
    <source>
        <dbReference type="ARBA" id="ARBA00022543"/>
    </source>
</evidence>
<keyword evidence="11" id="KW-0547">Nucleotide-binding</keyword>
<dbReference type="NCBIfam" id="TIGR00229">
    <property type="entry name" value="sensory_box"/>
    <property type="match status" value="1"/>
</dbReference>
<gene>
    <name evidence="24" type="ORF">NRP21_17995</name>
</gene>
<dbReference type="SMART" id="SM00448">
    <property type="entry name" value="REC"/>
    <property type="match status" value="1"/>
</dbReference>
<evidence type="ECO:0000256" key="13">
    <source>
        <dbReference type="ARBA" id="ARBA00022840"/>
    </source>
</evidence>
<dbReference type="SMART" id="SM00091">
    <property type="entry name" value="PAS"/>
    <property type="match status" value="1"/>
</dbReference>
<dbReference type="InterPro" id="IPR011006">
    <property type="entry name" value="CheY-like_superfamily"/>
</dbReference>
<dbReference type="InterPro" id="IPR036890">
    <property type="entry name" value="HATPase_C_sf"/>
</dbReference>
<reference evidence="24 25" key="1">
    <citation type="submission" date="2022-06" db="EMBL/GenBank/DDBJ databases">
        <title>Roseomonas CN29.</title>
        <authorList>
            <person name="Cheng Y."/>
            <person name="He X."/>
        </authorList>
    </citation>
    <scope>NUCLEOTIDE SEQUENCE [LARGE SCALE GENOMIC DNA]</scope>
    <source>
        <strain evidence="24 25">CN29</strain>
    </source>
</reference>
<keyword evidence="14" id="KW-0157">Chromophore</keyword>
<keyword evidence="25" id="KW-1185">Reference proteome</keyword>
<evidence type="ECO:0000256" key="12">
    <source>
        <dbReference type="ARBA" id="ARBA00022777"/>
    </source>
</evidence>
<keyword evidence="4" id="KW-0600">Photoreceptor protein</keyword>